<sequence length="99" mass="10641">MGLGATQWILLGAGCLNATLGVHSLVTGRLPRLLFRRHAGPDPRRYGWGQLLMSVFSFAIGLSMGLTEVSYELSVAVVLVGIGVFVTGIWLMLPADRTL</sequence>
<dbReference type="EMBL" id="BMQJ01000023">
    <property type="protein sequence ID" value="GGQ27221.1"/>
    <property type="molecule type" value="Genomic_DNA"/>
</dbReference>
<protein>
    <recommendedName>
        <fullName evidence="4">MFS transporter</fullName>
    </recommendedName>
</protein>
<comment type="caution">
    <text evidence="2">The sequence shown here is derived from an EMBL/GenBank/DDBJ whole genome shotgun (WGS) entry which is preliminary data.</text>
</comment>
<proteinExistence type="predicted"/>
<keyword evidence="1" id="KW-0472">Membrane</keyword>
<name>A0ABQ2RG22_9ACTN</name>
<dbReference type="Proteomes" id="UP000611554">
    <property type="component" value="Unassembled WGS sequence"/>
</dbReference>
<reference evidence="3" key="1">
    <citation type="journal article" date="2019" name="Int. J. Syst. Evol. Microbiol.">
        <title>The Global Catalogue of Microorganisms (GCM) 10K type strain sequencing project: providing services to taxonomists for standard genome sequencing and annotation.</title>
        <authorList>
            <consortium name="The Broad Institute Genomics Platform"/>
            <consortium name="The Broad Institute Genome Sequencing Center for Infectious Disease"/>
            <person name="Wu L."/>
            <person name="Ma J."/>
        </authorList>
    </citation>
    <scope>NUCLEOTIDE SEQUENCE [LARGE SCALE GENOMIC DNA]</scope>
    <source>
        <strain evidence="3">JCM 3115</strain>
    </source>
</reference>
<evidence type="ECO:0008006" key="4">
    <source>
        <dbReference type="Google" id="ProtNLM"/>
    </source>
</evidence>
<gene>
    <name evidence="2" type="ORF">GCM10010140_66710</name>
</gene>
<evidence type="ECO:0000313" key="2">
    <source>
        <dbReference type="EMBL" id="GGQ27221.1"/>
    </source>
</evidence>
<evidence type="ECO:0000256" key="1">
    <source>
        <dbReference type="SAM" id="Phobius"/>
    </source>
</evidence>
<accession>A0ABQ2RG22</accession>
<evidence type="ECO:0000313" key="3">
    <source>
        <dbReference type="Proteomes" id="UP000611554"/>
    </source>
</evidence>
<feature type="transmembrane region" description="Helical" evidence="1">
    <location>
        <begin position="73"/>
        <end position="93"/>
    </location>
</feature>
<keyword evidence="3" id="KW-1185">Reference proteome</keyword>
<organism evidence="2 3">
    <name type="scientific">Streptosporangium pseudovulgare</name>
    <dbReference type="NCBI Taxonomy" id="35765"/>
    <lineage>
        <taxon>Bacteria</taxon>
        <taxon>Bacillati</taxon>
        <taxon>Actinomycetota</taxon>
        <taxon>Actinomycetes</taxon>
        <taxon>Streptosporangiales</taxon>
        <taxon>Streptosporangiaceae</taxon>
        <taxon>Streptosporangium</taxon>
    </lineage>
</organism>
<feature type="transmembrane region" description="Helical" evidence="1">
    <location>
        <begin position="6"/>
        <end position="26"/>
    </location>
</feature>
<feature type="transmembrane region" description="Helical" evidence="1">
    <location>
        <begin position="47"/>
        <end position="67"/>
    </location>
</feature>
<keyword evidence="1" id="KW-1133">Transmembrane helix</keyword>
<keyword evidence="1" id="KW-0812">Transmembrane</keyword>